<feature type="domain" description="Glycosyl transferase family 1" evidence="2">
    <location>
        <begin position="162"/>
        <end position="279"/>
    </location>
</feature>
<dbReference type="AlphaFoldDB" id="A0A6S7B612"/>
<sequence length="371" mass="40160">MTLRVCAPDIFSGDAVGNHCIGFVRMAERLGLQAELYAQGFDPGTSGVQPLETLFASVAQEDIVLLSYSIFDPYLEQILALDCKKICYFHGVTDPQLLRALEPRTAQLCEKALMQLPLLAGFDLVVANSQSTAESLSGILDASAVKVVPPIFADMPVFRREPPRSGRKWREPNLLMVGRVVPHKRIEDGIDILSLLKQRELAATLTIVGSAPNYDYEKFLINHARRLGVLEQVDFKGMLDDADLFECYESTSALLAMSRHEGFCVPVLEAMHFGKPVFVRGGTAAQEICPPDCVFDADTALAAWVPAVMARFSQSAGRIPTDAAYVKHADGVLQRASDGVWRDILAGVGVGAAKAAARARASSTAAPVGKQ</sequence>
<accession>A0A6S7B612</accession>
<dbReference type="RefSeq" id="WP_175148502.1">
    <property type="nucleotide sequence ID" value="NZ_CADIKK010000004.1"/>
</dbReference>
<dbReference type="InterPro" id="IPR001296">
    <property type="entry name" value="Glyco_trans_1"/>
</dbReference>
<dbReference type="GO" id="GO:0009103">
    <property type="term" value="P:lipopolysaccharide biosynthetic process"/>
    <property type="evidence" value="ECO:0007669"/>
    <property type="project" value="TreeGrafter"/>
</dbReference>
<evidence type="ECO:0000313" key="3">
    <source>
        <dbReference type="EMBL" id="CAB3780648.1"/>
    </source>
</evidence>
<dbReference type="PANTHER" id="PTHR46401">
    <property type="entry name" value="GLYCOSYLTRANSFERASE WBBK-RELATED"/>
    <property type="match status" value="1"/>
</dbReference>
<keyword evidence="1" id="KW-0808">Transferase</keyword>
<dbReference type="Pfam" id="PF00534">
    <property type="entry name" value="Glycos_transf_1"/>
    <property type="match status" value="1"/>
</dbReference>
<name>A0A6S7B612_9BURK</name>
<organism evidence="3 4">
    <name type="scientific">Paraburkholderia ultramafica</name>
    <dbReference type="NCBI Taxonomy" id="1544867"/>
    <lineage>
        <taxon>Bacteria</taxon>
        <taxon>Pseudomonadati</taxon>
        <taxon>Pseudomonadota</taxon>
        <taxon>Betaproteobacteria</taxon>
        <taxon>Burkholderiales</taxon>
        <taxon>Burkholderiaceae</taxon>
        <taxon>Paraburkholderia</taxon>
    </lineage>
</organism>
<dbReference type="SUPFAM" id="SSF53756">
    <property type="entry name" value="UDP-Glycosyltransferase/glycogen phosphorylase"/>
    <property type="match status" value="1"/>
</dbReference>
<evidence type="ECO:0000259" key="2">
    <source>
        <dbReference type="Pfam" id="PF00534"/>
    </source>
</evidence>
<evidence type="ECO:0000313" key="4">
    <source>
        <dbReference type="Proteomes" id="UP000494365"/>
    </source>
</evidence>
<dbReference type="GO" id="GO:0016757">
    <property type="term" value="F:glycosyltransferase activity"/>
    <property type="evidence" value="ECO:0007669"/>
    <property type="project" value="InterPro"/>
</dbReference>
<protein>
    <recommendedName>
        <fullName evidence="2">Glycosyl transferase family 1 domain-containing protein</fullName>
    </recommendedName>
</protein>
<dbReference type="Proteomes" id="UP000494365">
    <property type="component" value="Unassembled WGS sequence"/>
</dbReference>
<evidence type="ECO:0000256" key="1">
    <source>
        <dbReference type="ARBA" id="ARBA00022679"/>
    </source>
</evidence>
<keyword evidence="4" id="KW-1185">Reference proteome</keyword>
<dbReference type="PANTHER" id="PTHR46401:SF2">
    <property type="entry name" value="GLYCOSYLTRANSFERASE WBBK-RELATED"/>
    <property type="match status" value="1"/>
</dbReference>
<dbReference type="EMBL" id="CADIKK010000004">
    <property type="protein sequence ID" value="CAB3780648.1"/>
    <property type="molecule type" value="Genomic_DNA"/>
</dbReference>
<proteinExistence type="predicted"/>
<gene>
    <name evidence="3" type="ORF">LMG28614_01062</name>
</gene>
<reference evidence="3 4" key="1">
    <citation type="submission" date="2020-04" db="EMBL/GenBank/DDBJ databases">
        <authorList>
            <person name="De Canck E."/>
        </authorList>
    </citation>
    <scope>NUCLEOTIDE SEQUENCE [LARGE SCALE GENOMIC DNA]</scope>
    <source>
        <strain evidence="3 4">LMG 28614</strain>
    </source>
</reference>
<dbReference type="Gene3D" id="3.40.50.2000">
    <property type="entry name" value="Glycogen Phosphorylase B"/>
    <property type="match status" value="2"/>
</dbReference>